<reference evidence="4 5" key="1">
    <citation type="submission" date="2019-07" db="EMBL/GenBank/DDBJ databases">
        <title>Genomes of Cafeteria roenbergensis.</title>
        <authorList>
            <person name="Fischer M.G."/>
            <person name="Hackl T."/>
            <person name="Roman M."/>
        </authorList>
    </citation>
    <scope>NUCLEOTIDE SEQUENCE [LARGE SCALE GENOMIC DNA]</scope>
    <source>
        <strain evidence="4 5">Cflag</strain>
    </source>
</reference>
<feature type="region of interest" description="Disordered" evidence="2">
    <location>
        <begin position="799"/>
        <end position="831"/>
    </location>
</feature>
<dbReference type="PANTHER" id="PTHR31915:SF6">
    <property type="entry name" value="SKICH DOMAIN-CONTAINING PROTEIN"/>
    <property type="match status" value="1"/>
</dbReference>
<feature type="compositionally biased region" description="Basic and acidic residues" evidence="2">
    <location>
        <begin position="1810"/>
        <end position="1836"/>
    </location>
</feature>
<evidence type="ECO:0000256" key="2">
    <source>
        <dbReference type="SAM" id="MobiDB-lite"/>
    </source>
</evidence>
<keyword evidence="1" id="KW-0175">Coiled coil</keyword>
<dbReference type="InterPro" id="IPR051002">
    <property type="entry name" value="UBA_autophagy_assoc_protein"/>
</dbReference>
<keyword evidence="3" id="KW-0732">Signal</keyword>
<name>A0A5A8DER2_CAFRO</name>
<feature type="compositionally biased region" description="Low complexity" evidence="2">
    <location>
        <begin position="990"/>
        <end position="1008"/>
    </location>
</feature>
<comment type="caution">
    <text evidence="4">The sequence shown here is derived from an EMBL/GenBank/DDBJ whole genome shotgun (WGS) entry which is preliminary data.</text>
</comment>
<dbReference type="PANTHER" id="PTHR31915">
    <property type="entry name" value="SKICH DOMAIN-CONTAINING PROTEIN"/>
    <property type="match status" value="1"/>
</dbReference>
<feature type="coiled-coil region" evidence="1">
    <location>
        <begin position="836"/>
        <end position="889"/>
    </location>
</feature>
<feature type="compositionally biased region" description="Acidic residues" evidence="2">
    <location>
        <begin position="2096"/>
        <end position="2106"/>
    </location>
</feature>
<accession>A0A5A8DER2</accession>
<organism evidence="4 5">
    <name type="scientific">Cafeteria roenbergensis</name>
    <name type="common">Marine flagellate</name>
    <dbReference type="NCBI Taxonomy" id="33653"/>
    <lineage>
        <taxon>Eukaryota</taxon>
        <taxon>Sar</taxon>
        <taxon>Stramenopiles</taxon>
        <taxon>Bigyra</taxon>
        <taxon>Opalozoa</taxon>
        <taxon>Bicosoecida</taxon>
        <taxon>Cafeteriaceae</taxon>
        <taxon>Cafeteria</taxon>
    </lineage>
</organism>
<dbReference type="Proteomes" id="UP000325113">
    <property type="component" value="Unassembled WGS sequence"/>
</dbReference>
<feature type="coiled-coil region" evidence="1">
    <location>
        <begin position="329"/>
        <end position="388"/>
    </location>
</feature>
<feature type="coiled-coil region" evidence="1">
    <location>
        <begin position="115"/>
        <end position="293"/>
    </location>
</feature>
<evidence type="ECO:0000313" key="4">
    <source>
        <dbReference type="EMBL" id="KAA0163778.1"/>
    </source>
</evidence>
<feature type="region of interest" description="Disordered" evidence="2">
    <location>
        <begin position="1039"/>
        <end position="1082"/>
    </location>
</feature>
<sequence>MFRMRVALLGAALLAAVATAASVRQGSWTSDASLVQSGARRLRSTAHVAARGVEEELKEKKEKKADLDTKIKAAEAEGKNTLDQIKKLEDEFANMATKIANDPKEKEKHEVRLDVARVQGELKTVNADIATLQKQVQAFATKYQEVEDEFRSLNSQMNELAVQQASENRTADRLADVKAEREKQIESVRAEQRRADNDLRNVTETNAAREQKLQKAISEVSTTAASLEAEVEKLKAALEELKQRIANQLSSITVHQQKLDTETERTHDLEGRLERSIESREQLTKQLEEHRTMLGEAKAGYEVAEAALQKLHNSTDVLRVEVKTLTTEYRHLTELRSNATDEVDKLEENTDRLAILIDEANGAVDMLHERVNKEREAIEAEKADHEETAAGIASATKAIRSTLTRLHSAVDSREAAHERAKQVTAARFDLVRTVARLAIKVGPEGASGEDRSCPCALITVEEAEEAGLDEPEVMALAKCQHECERRRFCGEQCKRNRAAREAAAKKAEIKEKAEEVAHEAALDATEKAAPVANASAAQEAQAAIVVKKHDADEAKHLAELEHEASERRQGAELAAMAHQAASEALLRAAKALATLSSAAAEGNLDTVAQVVDTTLKAALADAADALERAGQEAARTIKPGKEGSEASRNHAMVTSHLVTAAKGISKIATAIIQGADPQDLSDAEQEVQAALTEAATVLEAAGSEAVIAAASLEAASSGADEEGEVETKQEKAYSDDAAKAFKEAASVLGQAADETEKADVAKKAEELKSSHKSSADTIRNVAASISAAVSSARISKAHEAEAEADRANVEAHVSTEAAKSSSDVDSQTENALSQVDAQIEAAKQKAIAEAEALKEKIRQEANEAKEKIAEEAESTKEEAAEHIEAAHEDETEEDIEAIPSPMPSATPSPAPSPIYRGLNMTNEDLQRLIADAVSKARPSPQPVADLGETTLKAIADANATIAAANAAMTKTTKAAEDSVTVAEAASHGVPPEQAPAAEAEAEAEAAAGNATAAADDAVAAAAAADASAAEEAAAPAAAEEAAAPAAAEEAAAPAAAEEAAAPAAAEEAAAPAAAEEAAAPAAAEDDKVVETAFLQAKAVVHSMRRLASLLKEEPVDADSVDLATLLSGAPRVRHSRADPSAQGTIAPVSSDEATVAETNTSASDTALAASESASAAASAAGAAANATEAGNSTEAGNAIAAATIAIAANTTLDAVQGAAASAGNATAGVATEPAANSTEPAANATSLLQAAAQRSHHERHLRVAKAAVLAALMRIRATQDNATAANTTVETANATAASTDAAPSANVMAGMAELAENEQRSEDETATAVAQAVQTAAAAAANDTNAQVAAAGNASAAAASANATAGSHMRLLAAGARSQGRRLRGSNPTQESLSPADASVADANATAAPAETAAANATEATNATAAAATSMAANESAVPQINGSAIGQEVASAAGLDGPVHSGAGPAVEAAGAEVAAEDAAAANATGAAASNNTIDQTMDATASALGMDGDAASADASQVAEATRAVTMRFIQRMREGKATSFLQTLALRSGALSHAAVMAAAGADDEDAMDPEDRAAIIKAELTGLTASIKKLGDDLEAAKKRAAEYTKELNTKQAKKAEFDALNGQDIDTLKSTQETLNKALSSQSAIQTDLTSSRDSTRMQLESAQAKVRDAESKVASLTSGIERLKRVQKSLQDAIDRMKEEKQTVAANIEATRDRAGNEKSAGLERKLEMMKHMAEQEERKDEATAVRNKLAEAEAVQKIKAEALQHRITQLEEYIEGQKQNQTELSDKITAEVDRISQLSESDAIARSKAEEAKEKTDEAEQEATETRAAEQDLRAVKQQMLEPQARLKADLARARTAIKEHSIKRDELLATSKTLDAELNSVRAKYSKLNRTLHTLRDSNSHLHAELRHRNATAKHLAELVELNRHEAELAKRVVADSKARIQLLETDLLRLQHMDKATADGMQASHSSQVLPAGSAAEAEAQQEAAGDGLDQPGDDETPEDGPAAAKQAIDEVVNGDEEAPEVAVDGDMTPAEAAGAGEEQAASEMAKIEKAAEQAVQEDGGAIGVTDAAKQAVHGEEVEAMSHAGEEAEEAAADEQADSQVDGANALGDALGDAIKSASE</sequence>
<feature type="region of interest" description="Disordered" evidence="2">
    <location>
        <begin position="1808"/>
        <end position="1836"/>
    </location>
</feature>
<feature type="signal peptide" evidence="3">
    <location>
        <begin position="1"/>
        <end position="20"/>
    </location>
</feature>
<feature type="compositionally biased region" description="Basic and acidic residues" evidence="2">
    <location>
        <begin position="799"/>
        <end position="809"/>
    </location>
</feature>
<feature type="coiled-coil region" evidence="1">
    <location>
        <begin position="50"/>
        <end position="91"/>
    </location>
</feature>
<dbReference type="EMBL" id="VLTM01000020">
    <property type="protein sequence ID" value="KAA0163778.1"/>
    <property type="molecule type" value="Genomic_DNA"/>
</dbReference>
<evidence type="ECO:0000256" key="1">
    <source>
        <dbReference type="SAM" id="Coils"/>
    </source>
</evidence>
<feature type="region of interest" description="Disordered" evidence="2">
    <location>
        <begin position="978"/>
        <end position="1008"/>
    </location>
</feature>
<feature type="chain" id="PRO_5022665661" description="Methyl-accepting transducer domain-containing protein" evidence="3">
    <location>
        <begin position="21"/>
        <end position="2129"/>
    </location>
</feature>
<feature type="region of interest" description="Disordered" evidence="2">
    <location>
        <begin position="1968"/>
        <end position="2055"/>
    </location>
</feature>
<feature type="compositionally biased region" description="Low complexity" evidence="2">
    <location>
        <begin position="1394"/>
        <end position="1416"/>
    </location>
</feature>
<evidence type="ECO:0000313" key="5">
    <source>
        <dbReference type="Proteomes" id="UP000325113"/>
    </source>
</evidence>
<feature type="region of interest" description="Disordered" evidence="2">
    <location>
        <begin position="1376"/>
        <end position="1416"/>
    </location>
</feature>
<evidence type="ECO:0000256" key="3">
    <source>
        <dbReference type="SAM" id="SignalP"/>
    </source>
</evidence>
<feature type="compositionally biased region" description="Low complexity" evidence="2">
    <location>
        <begin position="1984"/>
        <end position="1994"/>
    </location>
</feature>
<feature type="compositionally biased region" description="Low complexity" evidence="2">
    <location>
        <begin position="2040"/>
        <end position="2054"/>
    </location>
</feature>
<feature type="region of interest" description="Disordered" evidence="2">
    <location>
        <begin position="1132"/>
        <end position="1162"/>
    </location>
</feature>
<gene>
    <name evidence="4" type="ORF">FNF31_02632</name>
</gene>
<evidence type="ECO:0008006" key="6">
    <source>
        <dbReference type="Google" id="ProtNLM"/>
    </source>
</evidence>
<feature type="region of interest" description="Disordered" evidence="2">
    <location>
        <begin position="2082"/>
        <end position="2129"/>
    </location>
</feature>
<feature type="compositionally biased region" description="Low complexity" evidence="2">
    <location>
        <begin position="2111"/>
        <end position="2123"/>
    </location>
</feature>
<feature type="coiled-coil region" evidence="1">
    <location>
        <begin position="1584"/>
        <end position="1618"/>
    </location>
</feature>
<feature type="compositionally biased region" description="Polar residues" evidence="2">
    <location>
        <begin position="817"/>
        <end position="831"/>
    </location>
</feature>
<proteinExistence type="predicted"/>
<dbReference type="Gene3D" id="1.10.287.1490">
    <property type="match status" value="1"/>
</dbReference>
<protein>
    <recommendedName>
        <fullName evidence="6">Methyl-accepting transducer domain-containing protein</fullName>
    </recommendedName>
</protein>